<sequence>MPANAAIYIADPSILGSRTLDAIGEVQSYEGLTRDQQASGLQLRLAWGTVALNFIPSGQLQDHLAGLRSYAEQVIEDENTLVYALARISHVRMCLGCVIEHQPDSESAAQQFLFRLNSELNGLLFLYDSIFDRDGQPLGGPATVE</sequence>
<evidence type="ECO:0000313" key="1">
    <source>
        <dbReference type="EMBL" id="MBD8503318.1"/>
    </source>
</evidence>
<accession>A0ABR9BBA8</accession>
<dbReference type="EMBL" id="JACYTO010000002">
    <property type="protein sequence ID" value="MBD8503318.1"/>
    <property type="molecule type" value="Genomic_DNA"/>
</dbReference>
<organism evidence="1 2">
    <name type="scientific">Thauera sedimentorum</name>
    <dbReference type="NCBI Taxonomy" id="2767595"/>
    <lineage>
        <taxon>Bacteria</taxon>
        <taxon>Pseudomonadati</taxon>
        <taxon>Pseudomonadota</taxon>
        <taxon>Betaproteobacteria</taxon>
        <taxon>Rhodocyclales</taxon>
        <taxon>Zoogloeaceae</taxon>
        <taxon>Thauera</taxon>
    </lineage>
</organism>
<keyword evidence="2" id="KW-1185">Reference proteome</keyword>
<dbReference type="Proteomes" id="UP000603602">
    <property type="component" value="Unassembled WGS sequence"/>
</dbReference>
<comment type="caution">
    <text evidence="1">The sequence shown here is derived from an EMBL/GenBank/DDBJ whole genome shotgun (WGS) entry which is preliminary data.</text>
</comment>
<proteinExistence type="predicted"/>
<evidence type="ECO:0000313" key="2">
    <source>
        <dbReference type="Proteomes" id="UP000603602"/>
    </source>
</evidence>
<dbReference type="RefSeq" id="WP_187718164.1">
    <property type="nucleotide sequence ID" value="NZ_JACTAH010000002.1"/>
</dbReference>
<name>A0ABR9BBA8_9RHOO</name>
<gene>
    <name evidence="1" type="ORF">IFO67_10535</name>
</gene>
<reference evidence="2" key="1">
    <citation type="submission" date="2023-07" db="EMBL/GenBank/DDBJ databases">
        <title>Thauera sp. CAU 1555 isolated from sand of Yaerae Beach.</title>
        <authorList>
            <person name="Kim W."/>
        </authorList>
    </citation>
    <scope>NUCLEOTIDE SEQUENCE [LARGE SCALE GENOMIC DNA]</scope>
    <source>
        <strain evidence="2">CAU 1555</strain>
    </source>
</reference>
<protein>
    <submittedName>
        <fullName evidence="1">Uncharacterized protein</fullName>
    </submittedName>
</protein>